<organism evidence="1 2">
    <name type="scientific">Penicillium nordicum</name>
    <dbReference type="NCBI Taxonomy" id="229535"/>
    <lineage>
        <taxon>Eukaryota</taxon>
        <taxon>Fungi</taxon>
        <taxon>Dikarya</taxon>
        <taxon>Ascomycota</taxon>
        <taxon>Pezizomycotina</taxon>
        <taxon>Eurotiomycetes</taxon>
        <taxon>Eurotiomycetidae</taxon>
        <taxon>Eurotiales</taxon>
        <taxon>Aspergillaceae</taxon>
        <taxon>Penicillium</taxon>
    </lineage>
</organism>
<dbReference type="Proteomes" id="UP000037696">
    <property type="component" value="Unassembled WGS sequence"/>
</dbReference>
<dbReference type="EMBL" id="LHQQ01000022">
    <property type="protein sequence ID" value="KOS46975.1"/>
    <property type="molecule type" value="Genomic_DNA"/>
</dbReference>
<sequence>MDGSGKKSNGTSRDRTSDLANFNRTLSQLSYRPTWDEYRRRERDHYLFWTTPRWCILQSIYFIPQHVIHNVKGLKATVLSGMWSCAAINPN</sequence>
<name>A0A0M9WJA3_9EURO</name>
<protein>
    <submittedName>
        <fullName evidence="1">Uncharacterized protein</fullName>
    </submittedName>
</protein>
<proteinExistence type="predicted"/>
<evidence type="ECO:0000313" key="2">
    <source>
        <dbReference type="Proteomes" id="UP000037696"/>
    </source>
</evidence>
<accession>A0A0M9WJA3</accession>
<evidence type="ECO:0000313" key="1">
    <source>
        <dbReference type="EMBL" id="KOS46975.1"/>
    </source>
</evidence>
<reference evidence="1 2" key="1">
    <citation type="submission" date="2015-08" db="EMBL/GenBank/DDBJ databases">
        <title>Genome sequencing of Penicillium nordicum.</title>
        <authorList>
            <person name="Nguyen H.D."/>
            <person name="Seifert K.A."/>
        </authorList>
    </citation>
    <scope>NUCLEOTIDE SEQUENCE [LARGE SCALE GENOMIC DNA]</scope>
    <source>
        <strain evidence="1 2">DAOMC 185683</strain>
    </source>
</reference>
<gene>
    <name evidence="1" type="ORF">ACN38_g2075</name>
</gene>
<dbReference type="AlphaFoldDB" id="A0A0M9WJA3"/>
<comment type="caution">
    <text evidence="1">The sequence shown here is derived from an EMBL/GenBank/DDBJ whole genome shotgun (WGS) entry which is preliminary data.</text>
</comment>
<keyword evidence="2" id="KW-1185">Reference proteome</keyword>
<dbReference type="AntiFam" id="ANF00012">
    <property type="entry name" value="tRNA translation"/>
</dbReference>